<dbReference type="InterPro" id="IPR027417">
    <property type="entry name" value="P-loop_NTPase"/>
</dbReference>
<dbReference type="OrthoDB" id="795326at2"/>
<gene>
    <name evidence="1" type="ORF">BN938_1062</name>
</gene>
<dbReference type="SUPFAM" id="SSF52540">
    <property type="entry name" value="P-loop containing nucleoside triphosphate hydrolases"/>
    <property type="match status" value="1"/>
</dbReference>
<protein>
    <recommendedName>
        <fullName evidence="3">Mobilization protein</fullName>
    </recommendedName>
</protein>
<accession>A0A060RBJ0</accession>
<reference evidence="1 2" key="1">
    <citation type="journal article" date="2015" name="Genome Announc.">
        <title>Complete Genome Sequence of the Novel Leech Symbiont Mucinivorans hirudinis M3T.</title>
        <authorList>
            <person name="Nelson M.C."/>
            <person name="Bomar L."/>
            <person name="Graf J."/>
        </authorList>
    </citation>
    <scope>NUCLEOTIDE SEQUENCE [LARGE SCALE GENOMIC DNA]</scope>
    <source>
        <strain evidence="2">M3</strain>
    </source>
</reference>
<sequence length="345" mass="38927">MLSNEALAELWSQARLTATDKFDAPPVILRVGNSIIGTLGNFSASTGKAKSKKTFNVCAIVAAALSNDTVLRYVAELPDTNRKILYVDTEQSPFHCGRILNRIIRLAGLPQAEHPANLEFLVLRRYTPSVRAEIIRQVIYNTEGLGLVVIDGIRDLAYDINSPSEATTLISSLMQWTDERQIHIHTVLHLNKGDDNTRGHLGTELNNKAETILQVTKDDFDRDISTVQVMCIRDMEFDPFAFRINDDVLPELIEEYSFQKSTTSKSFDYHELSAEQHREALTMLFTESGSVSYSKLITALRKSYADVLGCSFGENKVKSLKTFLENKRMILKEGKSYRFNPDFSY</sequence>
<dbReference type="STRING" id="1433126.BN938_1062"/>
<evidence type="ECO:0000313" key="1">
    <source>
        <dbReference type="EMBL" id="CDN31158.1"/>
    </source>
</evidence>
<dbReference type="EMBL" id="HG934468">
    <property type="protein sequence ID" value="CDN31158.1"/>
    <property type="molecule type" value="Genomic_DNA"/>
</dbReference>
<dbReference type="HOGENOM" id="CLU_066811_0_0_10"/>
<name>A0A060RBJ0_9BACT</name>
<keyword evidence="2" id="KW-1185">Reference proteome</keyword>
<dbReference type="Gene3D" id="3.40.50.300">
    <property type="entry name" value="P-loop containing nucleotide triphosphate hydrolases"/>
    <property type="match status" value="1"/>
</dbReference>
<evidence type="ECO:0000313" key="2">
    <source>
        <dbReference type="Proteomes" id="UP000027616"/>
    </source>
</evidence>
<dbReference type="AlphaFoldDB" id="A0A060RBJ0"/>
<dbReference type="Proteomes" id="UP000027616">
    <property type="component" value="Chromosome I"/>
</dbReference>
<dbReference type="eggNOG" id="COG0467">
    <property type="taxonomic scope" value="Bacteria"/>
</dbReference>
<dbReference type="KEGG" id="rbc:BN938_1062"/>
<proteinExistence type="predicted"/>
<evidence type="ECO:0008006" key="3">
    <source>
        <dbReference type="Google" id="ProtNLM"/>
    </source>
</evidence>
<organism evidence="1 2">
    <name type="scientific">Mucinivorans hirudinis</name>
    <dbReference type="NCBI Taxonomy" id="1433126"/>
    <lineage>
        <taxon>Bacteria</taxon>
        <taxon>Pseudomonadati</taxon>
        <taxon>Bacteroidota</taxon>
        <taxon>Bacteroidia</taxon>
        <taxon>Bacteroidales</taxon>
        <taxon>Rikenellaceae</taxon>
        <taxon>Mucinivorans</taxon>
    </lineage>
</organism>
<dbReference type="Pfam" id="PF13481">
    <property type="entry name" value="AAA_25"/>
    <property type="match status" value="1"/>
</dbReference>
<dbReference type="PATRIC" id="fig|1433126.3.peg.1058"/>